<evidence type="ECO:0000256" key="2">
    <source>
        <dbReference type="SAM" id="MobiDB-lite"/>
    </source>
</evidence>
<dbReference type="GO" id="GO:0097539">
    <property type="term" value="C:ciliary transition fiber"/>
    <property type="evidence" value="ECO:0007669"/>
    <property type="project" value="TreeGrafter"/>
</dbReference>
<dbReference type="GO" id="GO:0007005">
    <property type="term" value="P:mitochondrion organization"/>
    <property type="evidence" value="ECO:0007669"/>
    <property type="project" value="InterPro"/>
</dbReference>
<dbReference type="PANTHER" id="PTHR36170:SF1">
    <property type="entry name" value="CENTROSOMAL PROTEIN OF 89 KDA"/>
    <property type="match status" value="1"/>
</dbReference>
<evidence type="ECO:0000313" key="3">
    <source>
        <dbReference type="EMBL" id="CAB1449374.1"/>
    </source>
</evidence>
<dbReference type="GO" id="GO:0060271">
    <property type="term" value="P:cilium assembly"/>
    <property type="evidence" value="ECO:0007669"/>
    <property type="project" value="InterPro"/>
</dbReference>
<dbReference type="GO" id="GO:0007268">
    <property type="term" value="P:chemical synaptic transmission"/>
    <property type="evidence" value="ECO:0007669"/>
    <property type="project" value="InterPro"/>
</dbReference>
<comment type="caution">
    <text evidence="3">The sequence shown here is derived from an EMBL/GenBank/DDBJ whole genome shotgun (WGS) entry which is preliminary data.</text>
</comment>
<name>A0A9N7VG99_PLEPL</name>
<accession>A0A9N7VG99</accession>
<evidence type="ECO:0000256" key="1">
    <source>
        <dbReference type="SAM" id="Coils"/>
    </source>
</evidence>
<keyword evidence="4" id="KW-1185">Reference proteome</keyword>
<dbReference type="PANTHER" id="PTHR36170">
    <property type="entry name" value="CENTROSOMAL PROTEIN OF 89 KDA"/>
    <property type="match status" value="1"/>
</dbReference>
<dbReference type="AlphaFoldDB" id="A0A9N7VG99"/>
<reference evidence="3" key="1">
    <citation type="submission" date="2020-03" db="EMBL/GenBank/DDBJ databases">
        <authorList>
            <person name="Weist P."/>
        </authorList>
    </citation>
    <scope>NUCLEOTIDE SEQUENCE</scope>
</reference>
<keyword evidence="1" id="KW-0175">Coiled coil</keyword>
<gene>
    <name evidence="3" type="ORF">PLEPLA_LOCUS37055</name>
</gene>
<feature type="region of interest" description="Disordered" evidence="2">
    <location>
        <begin position="140"/>
        <end position="183"/>
    </location>
</feature>
<evidence type="ECO:0000313" key="4">
    <source>
        <dbReference type="Proteomes" id="UP001153269"/>
    </source>
</evidence>
<feature type="coiled-coil region" evidence="1">
    <location>
        <begin position="32"/>
        <end position="59"/>
    </location>
</feature>
<dbReference type="GO" id="GO:0045202">
    <property type="term" value="C:synapse"/>
    <property type="evidence" value="ECO:0007669"/>
    <property type="project" value="GOC"/>
</dbReference>
<dbReference type="GO" id="GO:0005814">
    <property type="term" value="C:centriole"/>
    <property type="evidence" value="ECO:0007669"/>
    <property type="project" value="InterPro"/>
</dbReference>
<organism evidence="3 4">
    <name type="scientific">Pleuronectes platessa</name>
    <name type="common">European plaice</name>
    <dbReference type="NCBI Taxonomy" id="8262"/>
    <lineage>
        <taxon>Eukaryota</taxon>
        <taxon>Metazoa</taxon>
        <taxon>Chordata</taxon>
        <taxon>Craniata</taxon>
        <taxon>Vertebrata</taxon>
        <taxon>Euteleostomi</taxon>
        <taxon>Actinopterygii</taxon>
        <taxon>Neopterygii</taxon>
        <taxon>Teleostei</taxon>
        <taxon>Neoteleostei</taxon>
        <taxon>Acanthomorphata</taxon>
        <taxon>Carangaria</taxon>
        <taxon>Pleuronectiformes</taxon>
        <taxon>Pleuronectoidei</taxon>
        <taxon>Pleuronectidae</taxon>
        <taxon>Pleuronectes</taxon>
    </lineage>
</organism>
<proteinExistence type="predicted"/>
<sequence>MVYRRQASSRLAALEEVAEGRTASHRREILHLQRLLSERQEAEERLLQSKREVEEELEVVWEAAIRENQQMKETLLDSRLTEDIHGLLVSTRASPVWPPPAAAENTSPYRCQPHSFGPHLLSSDRSPAFQRRVRWAEAWLREPQRPSSSELTRSTISPGRDGETVEPGPAPSAPSPRGDGGAR</sequence>
<protein>
    <submittedName>
        <fullName evidence="3">Uncharacterized protein</fullName>
    </submittedName>
</protein>
<dbReference type="Proteomes" id="UP001153269">
    <property type="component" value="Unassembled WGS sequence"/>
</dbReference>
<feature type="compositionally biased region" description="Polar residues" evidence="2">
    <location>
        <begin position="145"/>
        <end position="157"/>
    </location>
</feature>
<dbReference type="InterPro" id="IPR033545">
    <property type="entry name" value="CEP89"/>
</dbReference>
<dbReference type="EMBL" id="CADEAL010004014">
    <property type="protein sequence ID" value="CAB1449374.1"/>
    <property type="molecule type" value="Genomic_DNA"/>
</dbReference>